<dbReference type="EMBL" id="JAIZAY010000008">
    <property type="protein sequence ID" value="KAJ8037286.1"/>
    <property type="molecule type" value="Genomic_DNA"/>
</dbReference>
<feature type="region of interest" description="Disordered" evidence="1">
    <location>
        <begin position="1"/>
        <end position="25"/>
    </location>
</feature>
<dbReference type="OrthoDB" id="10042460at2759"/>
<evidence type="ECO:0000256" key="2">
    <source>
        <dbReference type="SAM" id="Phobius"/>
    </source>
</evidence>
<gene>
    <name evidence="3" type="ORF">HOLleu_18067</name>
</gene>
<feature type="transmembrane region" description="Helical" evidence="2">
    <location>
        <begin position="302"/>
        <end position="326"/>
    </location>
</feature>
<protein>
    <submittedName>
        <fullName evidence="3">Uncharacterized protein</fullName>
    </submittedName>
</protein>
<feature type="transmembrane region" description="Helical" evidence="2">
    <location>
        <begin position="178"/>
        <end position="201"/>
    </location>
</feature>
<dbReference type="Proteomes" id="UP001152320">
    <property type="component" value="Chromosome 8"/>
</dbReference>
<feature type="compositionally biased region" description="Acidic residues" evidence="1">
    <location>
        <begin position="1"/>
        <end position="17"/>
    </location>
</feature>
<evidence type="ECO:0000256" key="1">
    <source>
        <dbReference type="SAM" id="MobiDB-lite"/>
    </source>
</evidence>
<evidence type="ECO:0000313" key="4">
    <source>
        <dbReference type="Proteomes" id="UP001152320"/>
    </source>
</evidence>
<dbReference type="AlphaFoldDB" id="A0A9Q1C278"/>
<feature type="transmembrane region" description="Helical" evidence="2">
    <location>
        <begin position="418"/>
        <end position="439"/>
    </location>
</feature>
<feature type="transmembrane region" description="Helical" evidence="2">
    <location>
        <begin position="373"/>
        <end position="398"/>
    </location>
</feature>
<keyword evidence="2" id="KW-0812">Transmembrane</keyword>
<organism evidence="3 4">
    <name type="scientific">Holothuria leucospilota</name>
    <name type="common">Black long sea cucumber</name>
    <name type="synonym">Mertensiothuria leucospilota</name>
    <dbReference type="NCBI Taxonomy" id="206669"/>
    <lineage>
        <taxon>Eukaryota</taxon>
        <taxon>Metazoa</taxon>
        <taxon>Echinodermata</taxon>
        <taxon>Eleutherozoa</taxon>
        <taxon>Echinozoa</taxon>
        <taxon>Holothuroidea</taxon>
        <taxon>Aspidochirotacea</taxon>
        <taxon>Aspidochirotida</taxon>
        <taxon>Holothuriidae</taxon>
        <taxon>Holothuria</taxon>
    </lineage>
</organism>
<evidence type="ECO:0000313" key="3">
    <source>
        <dbReference type="EMBL" id="KAJ8037286.1"/>
    </source>
</evidence>
<accession>A0A9Q1C278</accession>
<keyword evidence="2" id="KW-1133">Transmembrane helix</keyword>
<comment type="caution">
    <text evidence="3">The sequence shown here is derived from an EMBL/GenBank/DDBJ whole genome shotgun (WGS) entry which is preliminary data.</text>
</comment>
<reference evidence="3" key="1">
    <citation type="submission" date="2021-10" db="EMBL/GenBank/DDBJ databases">
        <title>Tropical sea cucumber genome reveals ecological adaptation and Cuvierian tubules defense mechanism.</title>
        <authorList>
            <person name="Chen T."/>
        </authorList>
    </citation>
    <scope>NUCLEOTIDE SEQUENCE</scope>
    <source>
        <strain evidence="3">Nanhai2018</strain>
        <tissue evidence="3">Muscle</tissue>
    </source>
</reference>
<proteinExistence type="predicted"/>
<keyword evidence="2" id="KW-0472">Membrane</keyword>
<keyword evidence="4" id="KW-1185">Reference proteome</keyword>
<feature type="transmembrane region" description="Helical" evidence="2">
    <location>
        <begin position="213"/>
        <end position="232"/>
    </location>
</feature>
<sequence>MDDETQDTSSCDDWDQDEDRRHGQPLLFDSKSVKRSYNSMTKCSNKHQRRETIMDRKDKKIPFTVWMVMKIACVFHYRVLVNNRRCFHCQVKRVFTSVNRPASEGKLEKALLNTSLDISGQGYELADQRQFSDYTNQVVNDEDDCVVCESFWWNHEGIPDRYTESDIGVGLWNHIGSWLLSLVIIFAAIIIVMYDAVYYISSLWGEQKQIIHVISYATFMVNLALYPVLNIASKIRTCSQGKVPLLSWSTTLNARYMVKRMQYLGPNGAGASGKLFLFLGYGATLFHTVYRGKFYIDLCHTFSWHSGISVLCGGAIMFIFVNFQYLMYLTRLSLQRHFYLVNKFIEKHQGDLNRCRYILGSAVQDFSCYRQFVAVYMALFIPTSTWAITTHVTWQYFIGSKHHNSTYPDDPVWGYESTINILIWVEICTFLFTSLWATGGMDVTYMWKRLRLRVLTIRRHATHSFWHKMVRYMDYVNEESSGINMTMIFSVISFFMALQFGDTQKTVLIIDEPNCKINTTVIQIGET</sequence>
<feature type="transmembrane region" description="Helical" evidence="2">
    <location>
        <begin position="269"/>
        <end position="290"/>
    </location>
</feature>
<name>A0A9Q1C278_HOLLE</name>